<organism evidence="2 3">
    <name type="scientific">Lentzea cavernae</name>
    <dbReference type="NCBI Taxonomy" id="2020703"/>
    <lineage>
        <taxon>Bacteria</taxon>
        <taxon>Bacillati</taxon>
        <taxon>Actinomycetota</taxon>
        <taxon>Actinomycetes</taxon>
        <taxon>Pseudonocardiales</taxon>
        <taxon>Pseudonocardiaceae</taxon>
        <taxon>Lentzea</taxon>
    </lineage>
</organism>
<dbReference type="EMBL" id="BNAR01000018">
    <property type="protein sequence ID" value="GHH57912.1"/>
    <property type="molecule type" value="Genomic_DNA"/>
</dbReference>
<sequence length="52" mass="6237">MEQYKFRERPSRMKRVQAIAEHRGDNVSELIRDALKDYVRAHDHELPRDEGS</sequence>
<evidence type="ECO:0000313" key="2">
    <source>
        <dbReference type="EMBL" id="GHH57912.1"/>
    </source>
</evidence>
<dbReference type="Pfam" id="PF01402">
    <property type="entry name" value="RHH_1"/>
    <property type="match status" value="1"/>
</dbReference>
<keyword evidence="3" id="KW-1185">Reference proteome</keyword>
<name>A0ABQ3MQN0_9PSEU</name>
<evidence type="ECO:0000313" key="3">
    <source>
        <dbReference type="Proteomes" id="UP000605568"/>
    </source>
</evidence>
<protein>
    <recommendedName>
        <fullName evidence="1">Ribbon-helix-helix protein CopG domain-containing protein</fullName>
    </recommendedName>
</protein>
<proteinExistence type="predicted"/>
<feature type="domain" description="Ribbon-helix-helix protein CopG" evidence="1">
    <location>
        <begin position="13"/>
        <end position="39"/>
    </location>
</feature>
<dbReference type="InterPro" id="IPR002145">
    <property type="entry name" value="CopG"/>
</dbReference>
<reference evidence="3" key="1">
    <citation type="journal article" date="2019" name="Int. J. Syst. Evol. Microbiol.">
        <title>The Global Catalogue of Microorganisms (GCM) 10K type strain sequencing project: providing services to taxonomists for standard genome sequencing and annotation.</title>
        <authorList>
            <consortium name="The Broad Institute Genomics Platform"/>
            <consortium name="The Broad Institute Genome Sequencing Center for Infectious Disease"/>
            <person name="Wu L."/>
            <person name="Ma J."/>
        </authorList>
    </citation>
    <scope>NUCLEOTIDE SEQUENCE [LARGE SCALE GENOMIC DNA]</scope>
    <source>
        <strain evidence="3">CGMCC 4.7367</strain>
    </source>
</reference>
<evidence type="ECO:0000259" key="1">
    <source>
        <dbReference type="Pfam" id="PF01402"/>
    </source>
</evidence>
<accession>A0ABQ3MQN0</accession>
<dbReference type="Proteomes" id="UP000605568">
    <property type="component" value="Unassembled WGS sequence"/>
</dbReference>
<gene>
    <name evidence="2" type="ORF">GCM10017774_78410</name>
</gene>
<comment type="caution">
    <text evidence="2">The sequence shown here is derived from an EMBL/GenBank/DDBJ whole genome shotgun (WGS) entry which is preliminary data.</text>
</comment>